<sequence>MEARQLQFIEETKVFQKSLINFLCFQFPLAATFFKPPSPPAANNSAAHLNGEDEGTKEVHYSFNTEPDAFDWQTSFEAKPPSPPAAPHTFPPPTPHEDVAESSQARKRKTPAGRRIQADIP</sequence>
<name>A0ABR2EC54_9ROSI</name>
<proteinExistence type="predicted"/>
<dbReference type="Proteomes" id="UP001472677">
    <property type="component" value="Unassembled WGS sequence"/>
</dbReference>
<feature type="compositionally biased region" description="Pro residues" evidence="1">
    <location>
        <begin position="80"/>
        <end position="94"/>
    </location>
</feature>
<gene>
    <name evidence="2" type="ORF">V6N12_031289</name>
</gene>
<dbReference type="EMBL" id="JBBPBM010000019">
    <property type="protein sequence ID" value="KAK8554325.1"/>
    <property type="molecule type" value="Genomic_DNA"/>
</dbReference>
<comment type="caution">
    <text evidence="2">The sequence shown here is derived from an EMBL/GenBank/DDBJ whole genome shotgun (WGS) entry which is preliminary data.</text>
</comment>
<accession>A0ABR2EC54</accession>
<protein>
    <submittedName>
        <fullName evidence="2">Uncharacterized protein</fullName>
    </submittedName>
</protein>
<evidence type="ECO:0000313" key="2">
    <source>
        <dbReference type="EMBL" id="KAK8554325.1"/>
    </source>
</evidence>
<reference evidence="2 3" key="1">
    <citation type="journal article" date="2024" name="G3 (Bethesda)">
        <title>Genome assembly of Hibiscus sabdariffa L. provides insights into metabolisms of medicinal natural products.</title>
        <authorList>
            <person name="Kim T."/>
        </authorList>
    </citation>
    <scope>NUCLEOTIDE SEQUENCE [LARGE SCALE GENOMIC DNA]</scope>
    <source>
        <strain evidence="2">TK-2024</strain>
        <tissue evidence="2">Old leaves</tissue>
    </source>
</reference>
<organism evidence="2 3">
    <name type="scientific">Hibiscus sabdariffa</name>
    <name type="common">roselle</name>
    <dbReference type="NCBI Taxonomy" id="183260"/>
    <lineage>
        <taxon>Eukaryota</taxon>
        <taxon>Viridiplantae</taxon>
        <taxon>Streptophyta</taxon>
        <taxon>Embryophyta</taxon>
        <taxon>Tracheophyta</taxon>
        <taxon>Spermatophyta</taxon>
        <taxon>Magnoliopsida</taxon>
        <taxon>eudicotyledons</taxon>
        <taxon>Gunneridae</taxon>
        <taxon>Pentapetalae</taxon>
        <taxon>rosids</taxon>
        <taxon>malvids</taxon>
        <taxon>Malvales</taxon>
        <taxon>Malvaceae</taxon>
        <taxon>Malvoideae</taxon>
        <taxon>Hibiscus</taxon>
    </lineage>
</organism>
<evidence type="ECO:0000313" key="3">
    <source>
        <dbReference type="Proteomes" id="UP001472677"/>
    </source>
</evidence>
<keyword evidence="3" id="KW-1185">Reference proteome</keyword>
<feature type="region of interest" description="Disordered" evidence="1">
    <location>
        <begin position="37"/>
        <end position="121"/>
    </location>
</feature>
<evidence type="ECO:0000256" key="1">
    <source>
        <dbReference type="SAM" id="MobiDB-lite"/>
    </source>
</evidence>
<feature type="compositionally biased region" description="Basic and acidic residues" evidence="1">
    <location>
        <begin position="50"/>
        <end position="60"/>
    </location>
</feature>